<evidence type="ECO:0000259" key="2">
    <source>
        <dbReference type="PROSITE" id="PS51898"/>
    </source>
</evidence>
<feature type="domain" description="Tyr recombinase" evidence="2">
    <location>
        <begin position="17"/>
        <end position="86"/>
    </location>
</feature>
<keyword evidence="1" id="KW-0233">DNA recombination</keyword>
<dbReference type="GO" id="GO:0006310">
    <property type="term" value="P:DNA recombination"/>
    <property type="evidence" value="ECO:0007669"/>
    <property type="project" value="UniProtKB-KW"/>
</dbReference>
<dbReference type="GO" id="GO:0015074">
    <property type="term" value="P:DNA integration"/>
    <property type="evidence" value="ECO:0007669"/>
    <property type="project" value="InterPro"/>
</dbReference>
<evidence type="ECO:0000313" key="3">
    <source>
        <dbReference type="EMBL" id="GAH84842.1"/>
    </source>
</evidence>
<dbReference type="GO" id="GO:0003677">
    <property type="term" value="F:DNA binding"/>
    <property type="evidence" value="ECO:0007669"/>
    <property type="project" value="InterPro"/>
</dbReference>
<feature type="non-terminal residue" evidence="3">
    <location>
        <position position="86"/>
    </location>
</feature>
<dbReference type="Gene3D" id="1.10.443.10">
    <property type="entry name" value="Intergrase catalytic core"/>
    <property type="match status" value="1"/>
</dbReference>
<dbReference type="AlphaFoldDB" id="X1ISZ2"/>
<organism evidence="3">
    <name type="scientific">marine sediment metagenome</name>
    <dbReference type="NCBI Taxonomy" id="412755"/>
    <lineage>
        <taxon>unclassified sequences</taxon>
        <taxon>metagenomes</taxon>
        <taxon>ecological metagenomes</taxon>
    </lineage>
</organism>
<accession>X1ISZ2</accession>
<dbReference type="InterPro" id="IPR013762">
    <property type="entry name" value="Integrase-like_cat_sf"/>
</dbReference>
<dbReference type="SUPFAM" id="SSF56349">
    <property type="entry name" value="DNA breaking-rejoining enzymes"/>
    <property type="match status" value="1"/>
</dbReference>
<reference evidence="3" key="1">
    <citation type="journal article" date="2014" name="Front. Microbiol.">
        <title>High frequency of phylogenetically diverse reductive dehalogenase-homologous genes in deep subseafloor sedimentary metagenomes.</title>
        <authorList>
            <person name="Kawai M."/>
            <person name="Futagami T."/>
            <person name="Toyoda A."/>
            <person name="Takaki Y."/>
            <person name="Nishi S."/>
            <person name="Hori S."/>
            <person name="Arai W."/>
            <person name="Tsubouchi T."/>
            <person name="Morono Y."/>
            <person name="Uchiyama I."/>
            <person name="Ito T."/>
            <person name="Fujiyama A."/>
            <person name="Inagaki F."/>
            <person name="Takami H."/>
        </authorList>
    </citation>
    <scope>NUCLEOTIDE SEQUENCE</scope>
    <source>
        <strain evidence="3">Expedition CK06-06</strain>
    </source>
</reference>
<dbReference type="EMBL" id="BARU01045126">
    <property type="protein sequence ID" value="GAH84842.1"/>
    <property type="molecule type" value="Genomic_DNA"/>
</dbReference>
<sequence length="86" mass="10350">MMKEIKNKSIRQEYKITREKFFDTEERKAIMKDCEFMATGDERKGRTTWPQRWMLVHLAMNTGLRVSEIAALKIQDIRLDIKQPYI</sequence>
<proteinExistence type="predicted"/>
<gene>
    <name evidence="3" type="ORF">S03H2_68592</name>
</gene>
<comment type="caution">
    <text evidence="3">The sequence shown here is derived from an EMBL/GenBank/DDBJ whole genome shotgun (WGS) entry which is preliminary data.</text>
</comment>
<dbReference type="PROSITE" id="PS51898">
    <property type="entry name" value="TYR_RECOMBINASE"/>
    <property type="match status" value="1"/>
</dbReference>
<evidence type="ECO:0000256" key="1">
    <source>
        <dbReference type="ARBA" id="ARBA00023172"/>
    </source>
</evidence>
<protein>
    <recommendedName>
        <fullName evidence="2">Tyr recombinase domain-containing protein</fullName>
    </recommendedName>
</protein>
<name>X1ISZ2_9ZZZZ</name>
<dbReference type="InterPro" id="IPR011010">
    <property type="entry name" value="DNA_brk_join_enz"/>
</dbReference>
<dbReference type="InterPro" id="IPR002104">
    <property type="entry name" value="Integrase_catalytic"/>
</dbReference>